<sequence length="454" mass="50302">MARHNIPQREVVDSTGLNQSHLSQHLNKGTPMKNQKRGLLYAWWTKKQDEVAAQFKIARSGMGAEQVEEAAGVSPRARRNRFKWGPASQRILYEAYQHQRNPTKEEREELVKKCNRAECNQRGVSPSHANGLGSNLVTEVRVYNWFANRRKEDAFRHKLAQDSYLGDQDPCQPSEGSPEHNGPPSKVQIMEQFPKAEPGLYGEQRDHEINRDLIKVEAHDRSHVPTPHATQNISLVTPSEASDSAQRIAQTSLPVVRSSRINQGCRSRAPPGVVITNLPLPDDLQRSDNFSSVSHFGALPSVNTLSPIMNSVFQVQQPSSSQEMDPAQMQSTLPPHSLLLSGIIASVSQAPTGQHMPVFTPLTPGHVVHEHHPLAVTQLHNHSAGGYGPPPTYHSNIKQDFSGYQQGTLAYTLTEQRRDPSISVQDVNSSQSTSLVLSNATVDTPTIVYQQPVN</sequence>
<dbReference type="GO" id="GO:0000978">
    <property type="term" value="F:RNA polymerase II cis-regulatory region sequence-specific DNA binding"/>
    <property type="evidence" value="ECO:0000318"/>
    <property type="project" value="GO_Central"/>
</dbReference>
<dbReference type="HOGENOM" id="CLU_035503_0_0_1"/>
<dbReference type="SUPFAM" id="SSF47413">
    <property type="entry name" value="lambda repressor-like DNA-binding domains"/>
    <property type="match status" value="1"/>
</dbReference>
<dbReference type="PANTHER" id="PTHR11568:SF1">
    <property type="entry name" value="HEPATOCYTE NUCLEAR FACTOR 1-BETA-LIKE ISOFORM X1"/>
    <property type="match status" value="1"/>
</dbReference>
<dbReference type="InParanoid" id="F6VXD9"/>
<dbReference type="GO" id="GO:0005634">
    <property type="term" value="C:nucleus"/>
    <property type="evidence" value="ECO:0000318"/>
    <property type="project" value="GO_Central"/>
</dbReference>
<accession>F6VXD9</accession>
<name>F6VXD9_CIOIN</name>
<dbReference type="Pfam" id="PF04814">
    <property type="entry name" value="HNF-1_N"/>
    <property type="match status" value="1"/>
</dbReference>
<proteinExistence type="predicted"/>
<dbReference type="InterPro" id="IPR006899">
    <property type="entry name" value="HNF-1_N"/>
</dbReference>
<keyword evidence="1" id="KW-0371">Homeobox</keyword>
<evidence type="ECO:0000313" key="6">
    <source>
        <dbReference type="Proteomes" id="UP000008144"/>
    </source>
</evidence>
<dbReference type="EMBL" id="EAAA01000984">
    <property type="status" value="NOT_ANNOTATED_CDS"/>
    <property type="molecule type" value="Genomic_DNA"/>
</dbReference>
<dbReference type="STRING" id="7719.ENSCINP00000015667"/>
<dbReference type="Proteomes" id="UP000008144">
    <property type="component" value="Chromosome 12"/>
</dbReference>
<evidence type="ECO:0000259" key="3">
    <source>
        <dbReference type="PROSITE" id="PS50071"/>
    </source>
</evidence>
<feature type="region of interest" description="Disordered" evidence="2">
    <location>
        <begin position="1"/>
        <end position="31"/>
    </location>
</feature>
<reference evidence="5" key="4">
    <citation type="submission" date="2025-09" db="UniProtKB">
        <authorList>
            <consortium name="Ensembl"/>
        </authorList>
    </citation>
    <scope>IDENTIFICATION</scope>
</reference>
<feature type="DNA-binding region" description="Homeobox" evidence="1">
    <location>
        <begin position="77"/>
        <end position="157"/>
    </location>
</feature>
<dbReference type="GeneTree" id="ENSGT00940000153818"/>
<feature type="compositionally biased region" description="Polar residues" evidence="2">
    <location>
        <begin position="15"/>
        <end position="27"/>
    </location>
</feature>
<dbReference type="GO" id="GO:0030073">
    <property type="term" value="P:insulin secretion"/>
    <property type="evidence" value="ECO:0007669"/>
    <property type="project" value="InterPro"/>
</dbReference>
<dbReference type="Ensembl" id="ENSCINT00000015667.3">
    <property type="protein sequence ID" value="ENSCINP00000015667.3"/>
    <property type="gene ID" value="ENSCING00000007645.3"/>
</dbReference>
<evidence type="ECO:0000256" key="1">
    <source>
        <dbReference type="PROSITE-ProRule" id="PRU00108"/>
    </source>
</evidence>
<dbReference type="CDD" id="cd00086">
    <property type="entry name" value="homeodomain"/>
    <property type="match status" value="1"/>
</dbReference>
<organism evidence="5 6">
    <name type="scientific">Ciona intestinalis</name>
    <name type="common">Transparent sea squirt</name>
    <name type="synonym">Ascidia intestinalis</name>
    <dbReference type="NCBI Taxonomy" id="7719"/>
    <lineage>
        <taxon>Eukaryota</taxon>
        <taxon>Metazoa</taxon>
        <taxon>Chordata</taxon>
        <taxon>Tunicata</taxon>
        <taxon>Ascidiacea</taxon>
        <taxon>Phlebobranchia</taxon>
        <taxon>Cionidae</taxon>
        <taxon>Ciona</taxon>
    </lineage>
</organism>
<reference evidence="5" key="2">
    <citation type="journal article" date="2008" name="Genome Biol.">
        <title>Improved genome assembly and evidence-based global gene model set for the chordate Ciona intestinalis: new insight into intron and operon populations.</title>
        <authorList>
            <person name="Satou Y."/>
            <person name="Mineta K."/>
            <person name="Ogasawara M."/>
            <person name="Sasakura Y."/>
            <person name="Shoguchi E."/>
            <person name="Ueno K."/>
            <person name="Yamada L."/>
            <person name="Matsumoto J."/>
            <person name="Wasserscheid J."/>
            <person name="Dewar K."/>
            <person name="Wiley G.B."/>
            <person name="Macmil S.L."/>
            <person name="Roe B.A."/>
            <person name="Zeller R.W."/>
            <person name="Hastings K.E."/>
            <person name="Lemaire P."/>
            <person name="Lindquist E."/>
            <person name="Endo T."/>
            <person name="Hotta K."/>
            <person name="Inaba K."/>
        </authorList>
    </citation>
    <scope>NUCLEOTIDE SEQUENCE [LARGE SCALE GENOMIC DNA]</scope>
    <source>
        <strain evidence="5">wild type</strain>
    </source>
</reference>
<dbReference type="PROSITE" id="PS51936">
    <property type="entry name" value="POU_4"/>
    <property type="match status" value="1"/>
</dbReference>
<dbReference type="SMART" id="SM00389">
    <property type="entry name" value="HOX"/>
    <property type="match status" value="1"/>
</dbReference>
<comment type="subcellular location">
    <subcellularLocation>
        <location evidence="1">Nucleus</location>
    </subcellularLocation>
</comment>
<protein>
    <submittedName>
        <fullName evidence="5">Uncharacterized protein</fullName>
    </submittedName>
</protein>
<evidence type="ECO:0000313" key="5">
    <source>
        <dbReference type="Ensembl" id="ENSCINP00000015667.3"/>
    </source>
</evidence>
<dbReference type="InterPro" id="IPR010982">
    <property type="entry name" value="Lambda_DNA-bd_dom_sf"/>
</dbReference>
<dbReference type="SUPFAM" id="SSF46689">
    <property type="entry name" value="Homeodomain-like"/>
    <property type="match status" value="1"/>
</dbReference>
<evidence type="ECO:0000256" key="2">
    <source>
        <dbReference type="SAM" id="MobiDB-lite"/>
    </source>
</evidence>
<feature type="domain" description="POU-specific atypical" evidence="4">
    <location>
        <begin position="1"/>
        <end position="60"/>
    </location>
</feature>
<dbReference type="PANTHER" id="PTHR11568">
    <property type="entry name" value="HEPATOCYTE NUCLEAR FACTOR 1"/>
    <property type="match status" value="1"/>
</dbReference>
<keyword evidence="1" id="KW-0539">Nucleus</keyword>
<feature type="region of interest" description="Disordered" evidence="2">
    <location>
        <begin position="164"/>
        <end position="186"/>
    </location>
</feature>
<keyword evidence="6" id="KW-1185">Reference proteome</keyword>
<keyword evidence="1" id="KW-0238">DNA-binding</keyword>
<reference evidence="5" key="3">
    <citation type="submission" date="2025-08" db="UniProtKB">
        <authorList>
            <consortium name="Ensembl"/>
        </authorList>
    </citation>
    <scope>IDENTIFICATION</scope>
</reference>
<dbReference type="InterPro" id="IPR039066">
    <property type="entry name" value="HNF-1"/>
</dbReference>
<dbReference type="InterPro" id="IPR009057">
    <property type="entry name" value="Homeodomain-like_sf"/>
</dbReference>
<dbReference type="InterPro" id="IPR001356">
    <property type="entry name" value="HD"/>
</dbReference>
<dbReference type="PROSITE" id="PS50071">
    <property type="entry name" value="HOMEOBOX_2"/>
    <property type="match status" value="1"/>
</dbReference>
<dbReference type="Gene3D" id="1.10.260.40">
    <property type="entry name" value="lambda repressor-like DNA-binding domains"/>
    <property type="match status" value="1"/>
</dbReference>
<dbReference type="AlphaFoldDB" id="F6VXD9"/>
<dbReference type="Gene3D" id="1.10.10.60">
    <property type="entry name" value="Homeodomain-like"/>
    <property type="match status" value="1"/>
</dbReference>
<dbReference type="InterPro" id="IPR044869">
    <property type="entry name" value="HNF-1_POU"/>
</dbReference>
<dbReference type="GO" id="GO:0045893">
    <property type="term" value="P:positive regulation of DNA-templated transcription"/>
    <property type="evidence" value="ECO:0007669"/>
    <property type="project" value="InterPro"/>
</dbReference>
<dbReference type="GO" id="GO:0006357">
    <property type="term" value="P:regulation of transcription by RNA polymerase II"/>
    <property type="evidence" value="ECO:0000318"/>
    <property type="project" value="GO_Central"/>
</dbReference>
<dbReference type="GO" id="GO:0000981">
    <property type="term" value="F:DNA-binding transcription factor activity, RNA polymerase II-specific"/>
    <property type="evidence" value="ECO:0000318"/>
    <property type="project" value="GO_Central"/>
</dbReference>
<feature type="domain" description="Homeobox" evidence="3">
    <location>
        <begin position="75"/>
        <end position="156"/>
    </location>
</feature>
<reference evidence="6" key="1">
    <citation type="journal article" date="2002" name="Science">
        <title>The draft genome of Ciona intestinalis: insights into chordate and vertebrate origins.</title>
        <authorList>
            <person name="Dehal P."/>
            <person name="Satou Y."/>
            <person name="Campbell R.K."/>
            <person name="Chapman J."/>
            <person name="Degnan B."/>
            <person name="De Tomaso A."/>
            <person name="Davidson B."/>
            <person name="Di Gregorio A."/>
            <person name="Gelpke M."/>
            <person name="Goodstein D.M."/>
            <person name="Harafuji N."/>
            <person name="Hastings K.E."/>
            <person name="Ho I."/>
            <person name="Hotta K."/>
            <person name="Huang W."/>
            <person name="Kawashima T."/>
            <person name="Lemaire P."/>
            <person name="Martinez D."/>
            <person name="Meinertzhagen I.A."/>
            <person name="Necula S."/>
            <person name="Nonaka M."/>
            <person name="Putnam N."/>
            <person name="Rash S."/>
            <person name="Saiga H."/>
            <person name="Satake M."/>
            <person name="Terry A."/>
            <person name="Yamada L."/>
            <person name="Wang H.G."/>
            <person name="Awazu S."/>
            <person name="Azumi K."/>
            <person name="Boore J."/>
            <person name="Branno M."/>
            <person name="Chin-Bow S."/>
            <person name="DeSantis R."/>
            <person name="Doyle S."/>
            <person name="Francino P."/>
            <person name="Keys D.N."/>
            <person name="Haga S."/>
            <person name="Hayashi H."/>
            <person name="Hino K."/>
            <person name="Imai K.S."/>
            <person name="Inaba K."/>
            <person name="Kano S."/>
            <person name="Kobayashi K."/>
            <person name="Kobayashi M."/>
            <person name="Lee B.I."/>
            <person name="Makabe K.W."/>
            <person name="Manohar C."/>
            <person name="Matassi G."/>
            <person name="Medina M."/>
            <person name="Mochizuki Y."/>
            <person name="Mount S."/>
            <person name="Morishita T."/>
            <person name="Miura S."/>
            <person name="Nakayama A."/>
            <person name="Nishizaka S."/>
            <person name="Nomoto H."/>
            <person name="Ohta F."/>
            <person name="Oishi K."/>
            <person name="Rigoutsos I."/>
            <person name="Sano M."/>
            <person name="Sasaki A."/>
            <person name="Sasakura Y."/>
            <person name="Shoguchi E."/>
            <person name="Shin-i T."/>
            <person name="Spagnuolo A."/>
            <person name="Stainier D."/>
            <person name="Suzuki M.M."/>
            <person name="Tassy O."/>
            <person name="Takatori N."/>
            <person name="Tokuoka M."/>
            <person name="Yagi K."/>
            <person name="Yoshizaki F."/>
            <person name="Wada S."/>
            <person name="Zhang C."/>
            <person name="Hyatt P.D."/>
            <person name="Larimer F."/>
            <person name="Detter C."/>
            <person name="Doggett N."/>
            <person name="Glavina T."/>
            <person name="Hawkins T."/>
            <person name="Richardson P."/>
            <person name="Lucas S."/>
            <person name="Kohara Y."/>
            <person name="Levine M."/>
            <person name="Satoh N."/>
            <person name="Rokhsar D.S."/>
        </authorList>
    </citation>
    <scope>NUCLEOTIDE SEQUENCE [LARGE SCALE GENOMIC DNA]</scope>
</reference>
<evidence type="ECO:0000259" key="4">
    <source>
        <dbReference type="PROSITE" id="PS51936"/>
    </source>
</evidence>